<dbReference type="InterPro" id="IPR014729">
    <property type="entry name" value="Rossmann-like_a/b/a_fold"/>
</dbReference>
<evidence type="ECO:0000313" key="1">
    <source>
        <dbReference type="EMBL" id="VFK60349.1"/>
    </source>
</evidence>
<dbReference type="Gene3D" id="3.40.50.620">
    <property type="entry name" value="HUPs"/>
    <property type="match status" value="1"/>
</dbReference>
<organism evidence="1">
    <name type="scientific">Candidatus Kentrum sp. TC</name>
    <dbReference type="NCBI Taxonomy" id="2126339"/>
    <lineage>
        <taxon>Bacteria</taxon>
        <taxon>Pseudomonadati</taxon>
        <taxon>Pseudomonadota</taxon>
        <taxon>Gammaproteobacteria</taxon>
        <taxon>Candidatus Kentrum</taxon>
    </lineage>
</organism>
<dbReference type="AlphaFoldDB" id="A0A451A2T4"/>
<evidence type="ECO:0008006" key="2">
    <source>
        <dbReference type="Google" id="ProtNLM"/>
    </source>
</evidence>
<accession>A0A451A2T4</accession>
<dbReference type="EMBL" id="CAADFW010000045">
    <property type="protein sequence ID" value="VFK60349.1"/>
    <property type="molecule type" value="Genomic_DNA"/>
</dbReference>
<reference evidence="1" key="1">
    <citation type="submission" date="2019-02" db="EMBL/GenBank/DDBJ databases">
        <authorList>
            <person name="Gruber-Vodicka R. H."/>
            <person name="Seah K. B. B."/>
        </authorList>
    </citation>
    <scope>NUCLEOTIDE SEQUENCE</scope>
    <source>
        <strain evidence="1">BECK_BZ126</strain>
    </source>
</reference>
<protein>
    <recommendedName>
        <fullName evidence="2">7-cyano-7-deazaguanine synthase (Queuosine biosynthesis)</fullName>
    </recommendedName>
</protein>
<gene>
    <name evidence="1" type="ORF">BECKTC1821F_GA0114240_10456</name>
</gene>
<dbReference type="SUPFAM" id="SSF52402">
    <property type="entry name" value="Adenine nucleotide alpha hydrolases-like"/>
    <property type="match status" value="1"/>
</dbReference>
<sequence length="456" mass="52223">MHQTKIEVRISAKRSMSSESQSVSCVVGKDVHIDYGFLEDSLFKNVGDREFDVFTLIGTVEFADRRFRRLLGKGWAREFSLRVPVASPEFWNRKLVGGILAETLHFLTGDQWEFRFERRHRDVPRKVQPGLSFERKGPFHVLPYSDGMDSCILEQLSRHRNPWVQQLRVTAWNQSLSAEKKFDHDGGGFRIPIPIRSEIGTHPELTFRTRPFKFLMLCALAAKSTESSRILIPENGQGILSPVLTPKGAEWIYWGVHPAFTTRLRRFIENALGYSVAFEHPHIWRTKGRMLTELLSINGQWQSTRSCSSNPRHGILIDGKRVHCGICANCLLRRLSLHTAGVGADAEPYVWQHLDAASFEGALHRNAPRRNHNRRKYYFDVAVNAIFAADDFASLLDLANGNDAIDRHAYQLDALGYCPREEARENIRNLIRTHKEEWESFLASLPAHSWVRKVVG</sequence>
<name>A0A451A2T4_9GAMM</name>
<proteinExistence type="predicted"/>